<evidence type="ECO:0000259" key="4">
    <source>
        <dbReference type="PROSITE" id="PS50943"/>
    </source>
</evidence>
<dbReference type="SUPFAM" id="SSF47413">
    <property type="entry name" value="lambda repressor-like DNA-binding domains"/>
    <property type="match status" value="1"/>
</dbReference>
<dbReference type="GO" id="GO:0003700">
    <property type="term" value="F:DNA-binding transcription factor activity"/>
    <property type="evidence" value="ECO:0007669"/>
    <property type="project" value="TreeGrafter"/>
</dbReference>
<dbReference type="GO" id="GO:0005829">
    <property type="term" value="C:cytosol"/>
    <property type="evidence" value="ECO:0007669"/>
    <property type="project" value="TreeGrafter"/>
</dbReference>
<dbReference type="PROSITE" id="PS50943">
    <property type="entry name" value="HTH_CROC1"/>
    <property type="match status" value="1"/>
</dbReference>
<evidence type="ECO:0000313" key="6">
    <source>
        <dbReference type="Proteomes" id="UP000177869"/>
    </source>
</evidence>
<evidence type="ECO:0000256" key="1">
    <source>
        <dbReference type="ARBA" id="ARBA00023015"/>
    </source>
</evidence>
<name>A0A1F6UVC6_9BACT</name>
<dbReference type="AlphaFoldDB" id="A0A1F6UVC6"/>
<dbReference type="SMART" id="SM00530">
    <property type="entry name" value="HTH_XRE"/>
    <property type="match status" value="1"/>
</dbReference>
<dbReference type="PANTHER" id="PTHR46797:SF23">
    <property type="entry name" value="HTH-TYPE TRANSCRIPTIONAL REGULATOR SUTR"/>
    <property type="match status" value="1"/>
</dbReference>
<keyword evidence="1" id="KW-0805">Transcription regulation</keyword>
<dbReference type="Proteomes" id="UP000177869">
    <property type="component" value="Unassembled WGS sequence"/>
</dbReference>
<dbReference type="PANTHER" id="PTHR46797">
    <property type="entry name" value="HTH-TYPE TRANSCRIPTIONAL REGULATOR"/>
    <property type="match status" value="1"/>
</dbReference>
<protein>
    <recommendedName>
        <fullName evidence="4">HTH cro/C1-type domain-containing protein</fullName>
    </recommendedName>
</protein>
<evidence type="ECO:0000256" key="2">
    <source>
        <dbReference type="ARBA" id="ARBA00023125"/>
    </source>
</evidence>
<dbReference type="CDD" id="cd00093">
    <property type="entry name" value="HTH_XRE"/>
    <property type="match status" value="1"/>
</dbReference>
<keyword evidence="3" id="KW-0804">Transcription</keyword>
<dbReference type="EMBL" id="MFTI01000001">
    <property type="protein sequence ID" value="OGI61302.1"/>
    <property type="molecule type" value="Genomic_DNA"/>
</dbReference>
<dbReference type="InterPro" id="IPR050807">
    <property type="entry name" value="TransReg_Diox_bact_type"/>
</dbReference>
<evidence type="ECO:0000313" key="5">
    <source>
        <dbReference type="EMBL" id="OGI61302.1"/>
    </source>
</evidence>
<reference evidence="5 6" key="1">
    <citation type="journal article" date="2016" name="Nat. Commun.">
        <title>Thousands of microbial genomes shed light on interconnected biogeochemical processes in an aquifer system.</title>
        <authorList>
            <person name="Anantharaman K."/>
            <person name="Brown C.T."/>
            <person name="Hug L.A."/>
            <person name="Sharon I."/>
            <person name="Castelle C.J."/>
            <person name="Probst A.J."/>
            <person name="Thomas B.C."/>
            <person name="Singh A."/>
            <person name="Wilkins M.J."/>
            <person name="Karaoz U."/>
            <person name="Brodie E.L."/>
            <person name="Williams K.H."/>
            <person name="Hubbard S.S."/>
            <person name="Banfield J.F."/>
        </authorList>
    </citation>
    <scope>NUCLEOTIDE SEQUENCE [LARGE SCALE GENOMIC DNA]</scope>
</reference>
<comment type="caution">
    <text evidence="5">The sequence shown here is derived from an EMBL/GenBank/DDBJ whole genome shotgun (WGS) entry which is preliminary data.</text>
</comment>
<dbReference type="InterPro" id="IPR001387">
    <property type="entry name" value="Cro/C1-type_HTH"/>
</dbReference>
<dbReference type="InterPro" id="IPR010982">
    <property type="entry name" value="Lambda_DNA-bd_dom_sf"/>
</dbReference>
<dbReference type="Gene3D" id="1.10.260.40">
    <property type="entry name" value="lambda repressor-like DNA-binding domains"/>
    <property type="match status" value="1"/>
</dbReference>
<dbReference type="GO" id="GO:0003677">
    <property type="term" value="F:DNA binding"/>
    <property type="evidence" value="ECO:0007669"/>
    <property type="project" value="UniProtKB-KW"/>
</dbReference>
<keyword evidence="2" id="KW-0238">DNA-binding</keyword>
<feature type="domain" description="HTH cro/C1-type" evidence="4">
    <location>
        <begin position="12"/>
        <end position="66"/>
    </location>
</feature>
<organism evidence="5 6">
    <name type="scientific">Candidatus Nomurabacteria bacterium RIFCSPHIGHO2_01_FULL_38_19</name>
    <dbReference type="NCBI Taxonomy" id="1801732"/>
    <lineage>
        <taxon>Bacteria</taxon>
        <taxon>Candidatus Nomuraibacteriota</taxon>
    </lineage>
</organism>
<sequence length="67" mass="7371">MSNEIIKFGKKLKEVRLKKNLSQGDVARILGVHRTYISGLERGARNPSLLTVQKVAKALGVNAKNLV</sequence>
<dbReference type="Pfam" id="PF01381">
    <property type="entry name" value="HTH_3"/>
    <property type="match status" value="1"/>
</dbReference>
<evidence type="ECO:0000256" key="3">
    <source>
        <dbReference type="ARBA" id="ARBA00023163"/>
    </source>
</evidence>
<gene>
    <name evidence="5" type="ORF">A2814_00695</name>
</gene>
<accession>A0A1F6UVC6</accession>
<proteinExistence type="predicted"/>
<dbReference type="STRING" id="1801732.A2814_00695"/>